<protein>
    <submittedName>
        <fullName evidence="2">Kinase-like protein</fullName>
    </submittedName>
</protein>
<accession>A0A6A6X4V9</accession>
<evidence type="ECO:0000313" key="2">
    <source>
        <dbReference type="EMBL" id="KAF2791155.1"/>
    </source>
</evidence>
<dbReference type="OrthoDB" id="2906425at2759"/>
<reference evidence="2" key="1">
    <citation type="journal article" date="2020" name="Stud. Mycol.">
        <title>101 Dothideomycetes genomes: a test case for predicting lifestyles and emergence of pathogens.</title>
        <authorList>
            <person name="Haridas S."/>
            <person name="Albert R."/>
            <person name="Binder M."/>
            <person name="Bloem J."/>
            <person name="Labutti K."/>
            <person name="Salamov A."/>
            <person name="Andreopoulos B."/>
            <person name="Baker S."/>
            <person name="Barry K."/>
            <person name="Bills G."/>
            <person name="Bluhm B."/>
            <person name="Cannon C."/>
            <person name="Castanera R."/>
            <person name="Culley D."/>
            <person name="Daum C."/>
            <person name="Ezra D."/>
            <person name="Gonzalez J."/>
            <person name="Henrissat B."/>
            <person name="Kuo A."/>
            <person name="Liang C."/>
            <person name="Lipzen A."/>
            <person name="Lutzoni F."/>
            <person name="Magnuson J."/>
            <person name="Mondo S."/>
            <person name="Nolan M."/>
            <person name="Ohm R."/>
            <person name="Pangilinan J."/>
            <person name="Park H.-J."/>
            <person name="Ramirez L."/>
            <person name="Alfaro M."/>
            <person name="Sun H."/>
            <person name="Tritt A."/>
            <person name="Yoshinaga Y."/>
            <person name="Zwiers L.-H."/>
            <person name="Turgeon B."/>
            <person name="Goodwin S."/>
            <person name="Spatafora J."/>
            <person name="Crous P."/>
            <person name="Grigoriev I."/>
        </authorList>
    </citation>
    <scope>NUCLEOTIDE SEQUENCE</scope>
    <source>
        <strain evidence="2">CBS 109.77</strain>
    </source>
</reference>
<dbReference type="Pfam" id="PF01636">
    <property type="entry name" value="APH"/>
    <property type="match status" value="1"/>
</dbReference>
<feature type="domain" description="Aminoglycoside phosphotransferase" evidence="1">
    <location>
        <begin position="46"/>
        <end position="242"/>
    </location>
</feature>
<dbReference type="PANTHER" id="PTHR21310:SF58">
    <property type="entry name" value="AMINOGLYCOSIDE PHOSPHOTRANSFERASE DOMAIN-CONTAINING PROTEIN"/>
    <property type="match status" value="1"/>
</dbReference>
<dbReference type="InterPro" id="IPR051678">
    <property type="entry name" value="AGP_Transferase"/>
</dbReference>
<name>A0A6A6X4V9_9PLEO</name>
<dbReference type="Gene3D" id="3.90.1200.10">
    <property type="match status" value="1"/>
</dbReference>
<dbReference type="Proteomes" id="UP000799757">
    <property type="component" value="Unassembled WGS sequence"/>
</dbReference>
<proteinExistence type="predicted"/>
<dbReference type="CDD" id="cd05120">
    <property type="entry name" value="APH_ChoK_like"/>
    <property type="match status" value="1"/>
</dbReference>
<sequence>MDINAPVLTDDEIEHAEVLSPSTSSRKVIRVGSIVAKLDRNLDLTEAENMKFIREHTDIPVPKVLNYYEKDGMGYILMDFIEGEMLNNAWPKLTLEAKNTILSELSDYIRQMRQIPARLDSMIESVTGGPVVDQRSMGPIKGGPFRSEEDFNAWQLDQLLPGIPLSNRDMYHTMHKADHAIVFSHGDLGFHNVLVKNGHVAAIIDWESAGWMPEHWDYCKSARHISGSDDLYLALKRLYETQYFAETLLDFWFTREVRHGGW</sequence>
<gene>
    <name evidence="2" type="ORF">K505DRAFT_310047</name>
</gene>
<evidence type="ECO:0000259" key="1">
    <source>
        <dbReference type="Pfam" id="PF01636"/>
    </source>
</evidence>
<dbReference type="SUPFAM" id="SSF56112">
    <property type="entry name" value="Protein kinase-like (PK-like)"/>
    <property type="match status" value="1"/>
</dbReference>
<evidence type="ECO:0000313" key="3">
    <source>
        <dbReference type="Proteomes" id="UP000799757"/>
    </source>
</evidence>
<dbReference type="InterPro" id="IPR002575">
    <property type="entry name" value="Aminoglycoside_PTrfase"/>
</dbReference>
<keyword evidence="2" id="KW-0808">Transferase</keyword>
<keyword evidence="2" id="KW-0418">Kinase</keyword>
<dbReference type="PANTHER" id="PTHR21310">
    <property type="entry name" value="AMINOGLYCOSIDE PHOSPHOTRANSFERASE-RELATED-RELATED"/>
    <property type="match status" value="1"/>
</dbReference>
<dbReference type="AlphaFoldDB" id="A0A6A6X4V9"/>
<keyword evidence="3" id="KW-1185">Reference proteome</keyword>
<dbReference type="GO" id="GO:0016301">
    <property type="term" value="F:kinase activity"/>
    <property type="evidence" value="ECO:0007669"/>
    <property type="project" value="UniProtKB-KW"/>
</dbReference>
<dbReference type="InterPro" id="IPR011009">
    <property type="entry name" value="Kinase-like_dom_sf"/>
</dbReference>
<dbReference type="EMBL" id="MU002034">
    <property type="protein sequence ID" value="KAF2791155.1"/>
    <property type="molecule type" value="Genomic_DNA"/>
</dbReference>
<organism evidence="2 3">
    <name type="scientific">Melanomma pulvis-pyrius CBS 109.77</name>
    <dbReference type="NCBI Taxonomy" id="1314802"/>
    <lineage>
        <taxon>Eukaryota</taxon>
        <taxon>Fungi</taxon>
        <taxon>Dikarya</taxon>
        <taxon>Ascomycota</taxon>
        <taxon>Pezizomycotina</taxon>
        <taxon>Dothideomycetes</taxon>
        <taxon>Pleosporomycetidae</taxon>
        <taxon>Pleosporales</taxon>
        <taxon>Melanommataceae</taxon>
        <taxon>Melanomma</taxon>
    </lineage>
</organism>